<feature type="domain" description="AprE-like beta-barrel" evidence="2">
    <location>
        <begin position="157"/>
        <end position="251"/>
    </location>
</feature>
<dbReference type="PANTHER" id="PTHR30386:SF28">
    <property type="entry name" value="EXPORTED PROTEIN"/>
    <property type="match status" value="1"/>
</dbReference>
<dbReference type="PANTHER" id="PTHR30386">
    <property type="entry name" value="MEMBRANE FUSION SUBUNIT OF EMRAB-TOLC MULTIDRUG EFFLUX PUMP"/>
    <property type="match status" value="1"/>
</dbReference>
<dbReference type="InterPro" id="IPR058982">
    <property type="entry name" value="Beta-barrel_AprE"/>
</dbReference>
<proteinExistence type="predicted"/>
<dbReference type="Proteomes" id="UP001606301">
    <property type="component" value="Unassembled WGS sequence"/>
</dbReference>
<organism evidence="3 4">
    <name type="scientific">Pelomonas margarita</name>
    <dbReference type="NCBI Taxonomy" id="3299031"/>
    <lineage>
        <taxon>Bacteria</taxon>
        <taxon>Pseudomonadati</taxon>
        <taxon>Pseudomonadota</taxon>
        <taxon>Betaproteobacteria</taxon>
        <taxon>Burkholderiales</taxon>
        <taxon>Sphaerotilaceae</taxon>
        <taxon>Roseateles</taxon>
    </lineage>
</organism>
<dbReference type="Pfam" id="PF26002">
    <property type="entry name" value="Beta-barrel_AprE"/>
    <property type="match status" value="1"/>
</dbReference>
<comment type="caution">
    <text evidence="3">The sequence shown here is derived from an EMBL/GenBank/DDBJ whole genome shotgun (WGS) entry which is preliminary data.</text>
</comment>
<dbReference type="Gene3D" id="2.40.30.170">
    <property type="match status" value="1"/>
</dbReference>
<evidence type="ECO:0000259" key="2">
    <source>
        <dbReference type="Pfam" id="PF26002"/>
    </source>
</evidence>
<sequence>MSELDTHRLRLQLAQKSVERQEQLARDGFVAAAQVQQKQEELLDLQLRQRNAERNLQALQRDLQTARADRQVLDTQAQTALAQLDRSMAVLNQEATEADGRNGLTLSAPQTGRVSALTLGAGQAVQAGQTLVSVVPTAAGPAGVDPAELQAQLFAPSRTAGFVQPGQSVWMRYAAFPYQKFGMAEGQVTTVSRSPIAPADLPAGQAQALLAAAQANEPMYRITVRLKEQSVTTYGKPTSLAAGMSLNADVRQDSRKVWEWLLEPAPAVAGGRRDLGDETKPRLGE</sequence>
<feature type="coiled-coil region" evidence="1">
    <location>
        <begin position="4"/>
        <end position="101"/>
    </location>
</feature>
<gene>
    <name evidence="3" type="ORF">ACG0Z3_04280</name>
</gene>
<evidence type="ECO:0000313" key="3">
    <source>
        <dbReference type="EMBL" id="MFG6439889.1"/>
    </source>
</evidence>
<dbReference type="InterPro" id="IPR050739">
    <property type="entry name" value="MFP"/>
</dbReference>
<keyword evidence="4" id="KW-1185">Reference proteome</keyword>
<keyword evidence="1" id="KW-0175">Coiled coil</keyword>
<protein>
    <submittedName>
        <fullName evidence="3">HlyD family secretion protein</fullName>
    </submittedName>
</protein>
<evidence type="ECO:0000256" key="1">
    <source>
        <dbReference type="SAM" id="Coils"/>
    </source>
</evidence>
<dbReference type="EMBL" id="JBIGHW010000002">
    <property type="protein sequence ID" value="MFG6439889.1"/>
    <property type="molecule type" value="Genomic_DNA"/>
</dbReference>
<name>A0ABW7FGR3_9BURK</name>
<reference evidence="3 4" key="1">
    <citation type="submission" date="2024-08" db="EMBL/GenBank/DDBJ databases">
        <authorList>
            <person name="Lu H."/>
        </authorList>
    </citation>
    <scope>NUCLEOTIDE SEQUENCE [LARGE SCALE GENOMIC DNA]</scope>
    <source>
        <strain evidence="3 4">LKC17W</strain>
    </source>
</reference>
<accession>A0ABW7FGR3</accession>
<evidence type="ECO:0000313" key="4">
    <source>
        <dbReference type="Proteomes" id="UP001606301"/>
    </source>
</evidence>